<gene>
    <name evidence="1" type="ORF">CYL18_08325</name>
</gene>
<dbReference type="AlphaFoldDB" id="A0A2S7N1B9"/>
<proteinExistence type="predicted"/>
<accession>A0A2S7N1B9</accession>
<comment type="caution">
    <text evidence="1">The sequence shown here is derived from an EMBL/GenBank/DDBJ whole genome shotgun (WGS) entry which is preliminary data.</text>
</comment>
<protein>
    <submittedName>
        <fullName evidence="1">Uncharacterized protein</fullName>
    </submittedName>
</protein>
<keyword evidence="2" id="KW-1185">Reference proteome</keyword>
<reference evidence="1 2" key="1">
    <citation type="submission" date="2017-12" db="EMBL/GenBank/DDBJ databases">
        <title>Taxonomic description and draft genome of Pradoshia cofamensis Gen. nov., sp. nov., a thermotolerant bacillale isolated from anterior gut of earthworm Eisenia fetida.</title>
        <authorList>
            <person name="Saha T."/>
            <person name="Chakraborty R."/>
        </authorList>
    </citation>
    <scope>NUCLEOTIDE SEQUENCE [LARGE SCALE GENOMIC DNA]</scope>
    <source>
        <strain evidence="1 2">EAG3</strain>
    </source>
</reference>
<sequence length="68" mass="7894">MNMEASTLYPPCCLYKKKITIIVGKKMSINYSYIIIRPFAAKDIRQCCRWMPIGLVIEFTLKTMNKGD</sequence>
<name>A0A2S7N1B9_9BACI</name>
<dbReference type="EMBL" id="PKOZ01000003">
    <property type="protein sequence ID" value="PQD95881.1"/>
    <property type="molecule type" value="Genomic_DNA"/>
</dbReference>
<dbReference type="Proteomes" id="UP000239663">
    <property type="component" value="Unassembled WGS sequence"/>
</dbReference>
<evidence type="ECO:0000313" key="2">
    <source>
        <dbReference type="Proteomes" id="UP000239663"/>
    </source>
</evidence>
<organism evidence="1 2">
    <name type="scientific">Pradoshia eiseniae</name>
    <dbReference type="NCBI Taxonomy" id="2064768"/>
    <lineage>
        <taxon>Bacteria</taxon>
        <taxon>Bacillati</taxon>
        <taxon>Bacillota</taxon>
        <taxon>Bacilli</taxon>
        <taxon>Bacillales</taxon>
        <taxon>Bacillaceae</taxon>
        <taxon>Pradoshia</taxon>
    </lineage>
</organism>
<evidence type="ECO:0000313" key="1">
    <source>
        <dbReference type="EMBL" id="PQD95881.1"/>
    </source>
</evidence>